<dbReference type="GO" id="GO:0005886">
    <property type="term" value="C:plasma membrane"/>
    <property type="evidence" value="ECO:0007669"/>
    <property type="project" value="UniProtKB-SubCell"/>
</dbReference>
<feature type="transmembrane region" description="Helical" evidence="7">
    <location>
        <begin position="246"/>
        <end position="264"/>
    </location>
</feature>
<comment type="subcellular location">
    <subcellularLocation>
        <location evidence="1">Cell membrane</location>
        <topology evidence="1">Multi-pass membrane protein</topology>
    </subcellularLocation>
</comment>
<keyword evidence="3 7" id="KW-0812">Transmembrane</keyword>
<evidence type="ECO:0000256" key="6">
    <source>
        <dbReference type="ARBA" id="ARBA00034125"/>
    </source>
</evidence>
<sequence length="269" mass="29673">MRYDSTHRTQKGFPTISKEEQTRITTVVVRVAAMLLEYGAESRLIEQLSSRLGIALGCTSIEISLIPSAIVLTTLIGDSSVTTTRRAHEQPINMSIVHQIVTICIEAEQNPRNIMKVERSLANIHANPYPAWLIVPIIGLSCAAFSHLQGADWPGFWITFLAASVGMMVRRELSSRKYSLLIVFAFTAFVCTLIGSLAFYHDLSSTGRIVLSSSVLLLVPGFPYINSMLDAFKGYISMGWGRWTQATLLTLMSSLGIMLAMGLLDIKGW</sequence>
<dbReference type="EMBL" id="CP007201">
    <property type="protein sequence ID" value="AHJ12279.1"/>
    <property type="molecule type" value="Genomic_DNA"/>
</dbReference>
<feature type="transmembrane region" description="Helical" evidence="7">
    <location>
        <begin position="206"/>
        <end position="225"/>
    </location>
</feature>
<dbReference type="InterPro" id="IPR050539">
    <property type="entry name" value="ThrE_Dicarb/AminoAcid_Exp"/>
</dbReference>
<dbReference type="RefSeq" id="WP_051492675.1">
    <property type="nucleotide sequence ID" value="NZ_CP007201.1"/>
</dbReference>
<evidence type="ECO:0000256" key="7">
    <source>
        <dbReference type="SAM" id="Phobius"/>
    </source>
</evidence>
<evidence type="ECO:0000313" key="9">
    <source>
        <dbReference type="EMBL" id="AHJ12279.1"/>
    </source>
</evidence>
<dbReference type="Proteomes" id="UP000019322">
    <property type="component" value="Chromosome"/>
</dbReference>
<gene>
    <name evidence="9" type="ORF">SMUL_1013</name>
</gene>
<dbReference type="PANTHER" id="PTHR34390:SF2">
    <property type="entry name" value="SUCCINATE TRANSPORTER SUBUNIT YJJP-RELATED"/>
    <property type="match status" value="1"/>
</dbReference>
<evidence type="ECO:0000256" key="2">
    <source>
        <dbReference type="ARBA" id="ARBA00022475"/>
    </source>
</evidence>
<evidence type="ECO:0000256" key="3">
    <source>
        <dbReference type="ARBA" id="ARBA00022692"/>
    </source>
</evidence>
<dbReference type="AlphaFoldDB" id="A0AA86AKM6"/>
<evidence type="ECO:0000256" key="1">
    <source>
        <dbReference type="ARBA" id="ARBA00004651"/>
    </source>
</evidence>
<dbReference type="GO" id="GO:0022857">
    <property type="term" value="F:transmembrane transporter activity"/>
    <property type="evidence" value="ECO:0007669"/>
    <property type="project" value="InterPro"/>
</dbReference>
<organism evidence="9 10">
    <name type="scientific">Sulfurospirillum multivorans (strain DM 12446 / JCM 15788 / NBRC 109480)</name>
    <dbReference type="NCBI Taxonomy" id="1150621"/>
    <lineage>
        <taxon>Bacteria</taxon>
        <taxon>Pseudomonadati</taxon>
        <taxon>Campylobacterota</taxon>
        <taxon>Epsilonproteobacteria</taxon>
        <taxon>Campylobacterales</taxon>
        <taxon>Sulfurospirillaceae</taxon>
        <taxon>Sulfurospirillum</taxon>
    </lineage>
</organism>
<dbReference type="InterPro" id="IPR010619">
    <property type="entry name" value="ThrE-like_N"/>
</dbReference>
<dbReference type="GO" id="GO:0015744">
    <property type="term" value="P:succinate transport"/>
    <property type="evidence" value="ECO:0007669"/>
    <property type="project" value="TreeGrafter"/>
</dbReference>
<evidence type="ECO:0000256" key="5">
    <source>
        <dbReference type="ARBA" id="ARBA00023136"/>
    </source>
</evidence>
<evidence type="ECO:0000256" key="4">
    <source>
        <dbReference type="ARBA" id="ARBA00022989"/>
    </source>
</evidence>
<reference evidence="9 10" key="1">
    <citation type="journal article" date="2014" name="Environ. Microbiol.">
        <title>Insights into organohalide respiration and the versatile catabolism of Sulfurospirillum multivorans gained from comparative genomics and physiological studies.</title>
        <authorList>
            <person name="Goris T."/>
            <person name="Schubert T."/>
            <person name="Gadkari J."/>
            <person name="Wubet T."/>
            <person name="Tarkka M."/>
            <person name="Buscot F."/>
            <person name="Adrian L."/>
            <person name="Diekert G."/>
        </authorList>
    </citation>
    <scope>NUCLEOTIDE SEQUENCE [LARGE SCALE GENOMIC DNA]</scope>
    <source>
        <strain evidence="10">DM 12446 / JCM 15788 / NBRC 109480</strain>
    </source>
</reference>
<comment type="similarity">
    <text evidence="6">Belongs to the ThrE exporter (TC 2.A.79) family.</text>
</comment>
<feature type="domain" description="Threonine/serine exporter-like N-terminal" evidence="8">
    <location>
        <begin position="27"/>
        <end position="263"/>
    </location>
</feature>
<name>A0AA86AKM6_SULMK</name>
<dbReference type="Pfam" id="PF06738">
    <property type="entry name" value="ThrE"/>
    <property type="match status" value="1"/>
</dbReference>
<dbReference type="PANTHER" id="PTHR34390">
    <property type="entry name" value="UPF0442 PROTEIN YJJB-RELATED"/>
    <property type="match status" value="1"/>
</dbReference>
<evidence type="ECO:0000259" key="8">
    <source>
        <dbReference type="Pfam" id="PF06738"/>
    </source>
</evidence>
<proteinExistence type="inferred from homology"/>
<keyword evidence="4 7" id="KW-1133">Transmembrane helix</keyword>
<evidence type="ECO:0000313" key="10">
    <source>
        <dbReference type="Proteomes" id="UP000019322"/>
    </source>
</evidence>
<keyword evidence="5 7" id="KW-0472">Membrane</keyword>
<feature type="transmembrane region" description="Helical" evidence="7">
    <location>
        <begin position="181"/>
        <end position="200"/>
    </location>
</feature>
<keyword evidence="2" id="KW-1003">Cell membrane</keyword>
<protein>
    <submittedName>
        <fullName evidence="9">Membrane protein</fullName>
    </submittedName>
</protein>
<dbReference type="KEGG" id="smul:SMUL_1013"/>
<feature type="transmembrane region" description="Helical" evidence="7">
    <location>
        <begin position="129"/>
        <end position="147"/>
    </location>
</feature>
<accession>A0AA86AKM6</accession>